<organism evidence="4 5">
    <name type="scientific">Arthrobacter pigmenti</name>
    <dbReference type="NCBI Taxonomy" id="271432"/>
    <lineage>
        <taxon>Bacteria</taxon>
        <taxon>Bacillati</taxon>
        <taxon>Actinomycetota</taxon>
        <taxon>Actinomycetes</taxon>
        <taxon>Micrococcales</taxon>
        <taxon>Micrococcaceae</taxon>
        <taxon>Arthrobacter</taxon>
    </lineage>
</organism>
<dbReference type="Pfam" id="PF08378">
    <property type="entry name" value="NERD"/>
    <property type="match status" value="1"/>
</dbReference>
<keyword evidence="2" id="KW-1133">Transmembrane helix</keyword>
<feature type="region of interest" description="Disordered" evidence="1">
    <location>
        <begin position="1"/>
        <end position="20"/>
    </location>
</feature>
<name>A0A846REH8_9MICC</name>
<evidence type="ECO:0000313" key="4">
    <source>
        <dbReference type="EMBL" id="NJC21433.1"/>
    </source>
</evidence>
<evidence type="ECO:0000256" key="2">
    <source>
        <dbReference type="SAM" id="Phobius"/>
    </source>
</evidence>
<comment type="caution">
    <text evidence="4">The sequence shown here is derived from an EMBL/GenBank/DDBJ whole genome shotgun (WGS) entry which is preliminary data.</text>
</comment>
<gene>
    <name evidence="4" type="ORF">BJ994_000509</name>
</gene>
<feature type="compositionally biased region" description="Low complexity" evidence="1">
    <location>
        <begin position="212"/>
        <end position="226"/>
    </location>
</feature>
<dbReference type="InterPro" id="IPR011528">
    <property type="entry name" value="NERD"/>
</dbReference>
<keyword evidence="2" id="KW-0472">Membrane</keyword>
<feature type="compositionally biased region" description="Basic and acidic residues" evidence="1">
    <location>
        <begin position="7"/>
        <end position="20"/>
    </location>
</feature>
<feature type="region of interest" description="Disordered" evidence="1">
    <location>
        <begin position="211"/>
        <end position="238"/>
    </location>
</feature>
<dbReference type="RefSeq" id="WP_167991156.1">
    <property type="nucleotide sequence ID" value="NZ_JAATJL010000001.1"/>
</dbReference>
<protein>
    <recommendedName>
        <fullName evidence="3">NERD domain-containing protein</fullName>
    </recommendedName>
</protein>
<feature type="transmembrane region" description="Helical" evidence="2">
    <location>
        <begin position="242"/>
        <end position="265"/>
    </location>
</feature>
<keyword evidence="5" id="KW-1185">Reference proteome</keyword>
<dbReference type="EMBL" id="JAATJL010000001">
    <property type="protein sequence ID" value="NJC21433.1"/>
    <property type="molecule type" value="Genomic_DNA"/>
</dbReference>
<feature type="domain" description="NERD" evidence="3">
    <location>
        <begin position="37"/>
        <end position="136"/>
    </location>
</feature>
<accession>A0A846REH8</accession>
<keyword evidence="2" id="KW-0812">Transmembrane</keyword>
<proteinExistence type="predicted"/>
<reference evidence="4 5" key="1">
    <citation type="submission" date="2020-03" db="EMBL/GenBank/DDBJ databases">
        <title>Sequencing the genomes of 1000 actinobacteria strains.</title>
        <authorList>
            <person name="Klenk H.-P."/>
        </authorList>
    </citation>
    <scope>NUCLEOTIDE SEQUENCE [LARGE SCALE GENOMIC DNA]</scope>
    <source>
        <strain evidence="4 5">DSM 16403</strain>
    </source>
</reference>
<evidence type="ECO:0000313" key="5">
    <source>
        <dbReference type="Proteomes" id="UP000547458"/>
    </source>
</evidence>
<dbReference type="Proteomes" id="UP000547458">
    <property type="component" value="Unassembled WGS sequence"/>
</dbReference>
<dbReference type="AlphaFoldDB" id="A0A846REH8"/>
<sequence length="268" mass="29231">MAAGEGASDRARQAGERVERLRQQLQQAERAQRAWEAGALGEALVAERLRELEDDGWFFLHDVHWPGRPKANLDHIAIGPGGVVVIDAKNWTGIVQLHHGELRQNGYRRTSTVDSVLEQAGAVAVLLEPQHRQSVSGWLCLVGQPELRGTTKNGVRIQGLNGLSDALRTLPPVLDATTVRAIRGYLEQLLGGSRSPGLWTTAQLAATNKNDAASSTLTTRRTASRAQPVRQHSTRRRTRKHLSVTGAVIRLSLVAIGIVVLLNIYQGL</sequence>
<dbReference type="PROSITE" id="PS50965">
    <property type="entry name" value="NERD"/>
    <property type="match status" value="1"/>
</dbReference>
<evidence type="ECO:0000259" key="3">
    <source>
        <dbReference type="PROSITE" id="PS50965"/>
    </source>
</evidence>
<evidence type="ECO:0000256" key="1">
    <source>
        <dbReference type="SAM" id="MobiDB-lite"/>
    </source>
</evidence>